<dbReference type="GO" id="GO:0008318">
    <property type="term" value="F:protein prenyltransferase activity"/>
    <property type="evidence" value="ECO:0007669"/>
    <property type="project" value="InterPro"/>
</dbReference>
<evidence type="ECO:0000313" key="5">
    <source>
        <dbReference type="EMBL" id="RDW91529.1"/>
    </source>
</evidence>
<dbReference type="GO" id="GO:0005737">
    <property type="term" value="C:cytoplasm"/>
    <property type="evidence" value="ECO:0007669"/>
    <property type="project" value="TreeGrafter"/>
</dbReference>
<comment type="similarity">
    <text evidence="1">Belongs to the protein prenyltransferase subunit alpha family.</text>
</comment>
<keyword evidence="3" id="KW-0808">Transferase</keyword>
<keyword evidence="4" id="KW-0677">Repeat</keyword>
<dbReference type="SUPFAM" id="SSF48439">
    <property type="entry name" value="Protein prenylyltransferase"/>
    <property type="match status" value="1"/>
</dbReference>
<reference evidence="5 6" key="1">
    <citation type="journal article" date="2018" name="IMA Fungus">
        <title>IMA Genome-F 9: Draft genome sequence of Annulohypoxylon stygium, Aspergillus mulundensis, Berkeleyomyces basicola (syn. Thielaviopsis basicola), Ceratocystis smalleyi, two Cercospora beticola strains, Coleophoma cylindrospora, Fusarium fracticaudum, Phialophora cf. hyalina, and Morchella septimelata.</title>
        <authorList>
            <person name="Wingfield B.D."/>
            <person name="Bills G.F."/>
            <person name="Dong Y."/>
            <person name="Huang W."/>
            <person name="Nel W.J."/>
            <person name="Swalarsk-Parry B.S."/>
            <person name="Vaghefi N."/>
            <person name="Wilken P.M."/>
            <person name="An Z."/>
            <person name="de Beer Z.W."/>
            <person name="De Vos L."/>
            <person name="Chen L."/>
            <person name="Duong T.A."/>
            <person name="Gao Y."/>
            <person name="Hammerbacher A."/>
            <person name="Kikkert J.R."/>
            <person name="Li Y."/>
            <person name="Li H."/>
            <person name="Li K."/>
            <person name="Li Q."/>
            <person name="Liu X."/>
            <person name="Ma X."/>
            <person name="Naidoo K."/>
            <person name="Pethybridge S.J."/>
            <person name="Sun J."/>
            <person name="Steenkamp E.T."/>
            <person name="van der Nest M.A."/>
            <person name="van Wyk S."/>
            <person name="Wingfield M.J."/>
            <person name="Xiong C."/>
            <person name="Yue Q."/>
            <person name="Zhang X."/>
        </authorList>
    </citation>
    <scope>NUCLEOTIDE SEQUENCE [LARGE SCALE GENOMIC DNA]</scope>
    <source>
        <strain evidence="5 6">BP5796</strain>
    </source>
</reference>
<name>A0A3D8SZ48_9HELO</name>
<evidence type="ECO:0000313" key="6">
    <source>
        <dbReference type="Proteomes" id="UP000256328"/>
    </source>
</evidence>
<evidence type="ECO:0000256" key="1">
    <source>
        <dbReference type="ARBA" id="ARBA00006734"/>
    </source>
</evidence>
<proteinExistence type="inferred from homology"/>
<comment type="caution">
    <text evidence="5">The sequence shown here is derived from an EMBL/GenBank/DDBJ whole genome shotgun (WGS) entry which is preliminary data.</text>
</comment>
<accession>A0A3D8SZ48</accession>
<gene>
    <name evidence="5" type="ORF">BP5796_02694</name>
</gene>
<dbReference type="OrthoDB" id="5358702at2759"/>
<dbReference type="PANTHER" id="PTHR11129">
    <property type="entry name" value="PROTEIN FARNESYLTRANSFERASE ALPHA SUBUNIT/RAB GERANYLGERANYL TRANSFERASE ALPHA SUBUNIT"/>
    <property type="match status" value="1"/>
</dbReference>
<dbReference type="PANTHER" id="PTHR11129:SF3">
    <property type="entry name" value="PROTEIN PRENYLTRANSFERASE ALPHA SUBUNIT REPEAT-CONTAINING PROTEIN 1"/>
    <property type="match status" value="1"/>
</dbReference>
<dbReference type="AlphaFoldDB" id="A0A3D8SZ48"/>
<keyword evidence="6" id="KW-1185">Reference proteome</keyword>
<dbReference type="Gene3D" id="1.25.40.120">
    <property type="entry name" value="Protein prenylyltransferase"/>
    <property type="match status" value="1"/>
</dbReference>
<organism evidence="5 6">
    <name type="scientific">Coleophoma crateriformis</name>
    <dbReference type="NCBI Taxonomy" id="565419"/>
    <lineage>
        <taxon>Eukaryota</taxon>
        <taxon>Fungi</taxon>
        <taxon>Dikarya</taxon>
        <taxon>Ascomycota</taxon>
        <taxon>Pezizomycotina</taxon>
        <taxon>Leotiomycetes</taxon>
        <taxon>Helotiales</taxon>
        <taxon>Dermateaceae</taxon>
        <taxon>Coleophoma</taxon>
    </lineage>
</organism>
<dbReference type="EMBL" id="PDLN01000003">
    <property type="protein sequence ID" value="RDW91529.1"/>
    <property type="molecule type" value="Genomic_DNA"/>
</dbReference>
<keyword evidence="2" id="KW-0637">Prenyltransferase</keyword>
<evidence type="ECO:0000256" key="4">
    <source>
        <dbReference type="ARBA" id="ARBA00022737"/>
    </source>
</evidence>
<evidence type="ECO:0008006" key="7">
    <source>
        <dbReference type="Google" id="ProtNLM"/>
    </source>
</evidence>
<dbReference type="InterPro" id="IPR002088">
    <property type="entry name" value="Prenyl_trans_a"/>
</dbReference>
<evidence type="ECO:0000256" key="2">
    <source>
        <dbReference type="ARBA" id="ARBA00022602"/>
    </source>
</evidence>
<evidence type="ECO:0000256" key="3">
    <source>
        <dbReference type="ARBA" id="ARBA00022679"/>
    </source>
</evidence>
<dbReference type="Pfam" id="PF01239">
    <property type="entry name" value="PPTA"/>
    <property type="match status" value="2"/>
</dbReference>
<protein>
    <recommendedName>
        <fullName evidence="7">Protein prenyltransferase</fullName>
    </recommendedName>
</protein>
<dbReference type="Proteomes" id="UP000256328">
    <property type="component" value="Unassembled WGS sequence"/>
</dbReference>
<sequence length="338" mass="38265">MSRAVDQDVANSLQSGDPQIVYRDIVAALSSSTSNLLEVELLGKGHLLPEGNNVLQDGHSIGVPKLKLVQAFVIARRIFFEGILHMTEDRLQSLQNASAVMLLMDPENLTAANARKRILNMYQTLVSSTELEVILNRELLFTDSLLTSPLHRHTKSPTLWNHRRWLLALGQPLGRPRDVQRDLTAVIMIAAERHPRNYYAWSHFRWLINSIDADVPTPALTCTVRDWCLRHPGDISGWSALLFCLSLEKDLPLDVNTRSSICDEVLGLASSFNWTHESVWVFLRTMVALGEIKEEQQMAFLQATKTRIEAQAPGARSRVILQASLDWYGEYHQKIHCR</sequence>